<evidence type="ECO:0000313" key="1">
    <source>
        <dbReference type="EMBL" id="RIA84395.1"/>
    </source>
</evidence>
<protein>
    <submittedName>
        <fullName evidence="1">Uncharacterized protein</fullName>
    </submittedName>
</protein>
<reference evidence="1 2" key="1">
    <citation type="submission" date="2018-06" db="EMBL/GenBank/DDBJ databases">
        <title>Comparative genomics reveals the genomic features of Rhizophagus irregularis, R. cerebriforme, R. diaphanum and Gigaspora rosea, and their symbiotic lifestyle signature.</title>
        <authorList>
            <person name="Morin E."/>
            <person name="San Clemente H."/>
            <person name="Chen E.C.H."/>
            <person name="De La Providencia I."/>
            <person name="Hainaut M."/>
            <person name="Kuo A."/>
            <person name="Kohler A."/>
            <person name="Murat C."/>
            <person name="Tang N."/>
            <person name="Roy S."/>
            <person name="Loubradou J."/>
            <person name="Henrissat B."/>
            <person name="Grigoriev I.V."/>
            <person name="Corradi N."/>
            <person name="Roux C."/>
            <person name="Martin F.M."/>
        </authorList>
    </citation>
    <scope>NUCLEOTIDE SEQUENCE [LARGE SCALE GENOMIC DNA]</scope>
    <source>
        <strain evidence="1 2">DAOM 227022</strain>
    </source>
</reference>
<keyword evidence="2" id="KW-1185">Reference proteome</keyword>
<dbReference type="AlphaFoldDB" id="A0A397SJU8"/>
<proteinExistence type="predicted"/>
<accession>A0A397SJU8</accession>
<name>A0A397SJU8_9GLOM</name>
<dbReference type="OrthoDB" id="2304901at2759"/>
<dbReference type="STRING" id="658196.A0A397SJU8"/>
<comment type="caution">
    <text evidence="1">The sequence shown here is derived from an EMBL/GenBank/DDBJ whole genome shotgun (WGS) entry which is preliminary data.</text>
</comment>
<sequence length="129" mass="14751">MSRVFDNTDASRRAKKSGLKTDRAKLGLLNSALHATYGLKFKAIDKNLKYYHLVGLFDNKDAPELSSYQTGEEIYWENGEDTRYGYSKLPPDELLMENLLENKQTKESSSSNMKIMSIANDIQDLFDIM</sequence>
<evidence type="ECO:0000313" key="2">
    <source>
        <dbReference type="Proteomes" id="UP000265703"/>
    </source>
</evidence>
<dbReference type="Proteomes" id="UP000265703">
    <property type="component" value="Unassembled WGS sequence"/>
</dbReference>
<gene>
    <name evidence="1" type="ORF">C1645_742358</name>
</gene>
<dbReference type="EMBL" id="QKYT01000496">
    <property type="protein sequence ID" value="RIA84395.1"/>
    <property type="molecule type" value="Genomic_DNA"/>
</dbReference>
<organism evidence="1 2">
    <name type="scientific">Glomus cerebriforme</name>
    <dbReference type="NCBI Taxonomy" id="658196"/>
    <lineage>
        <taxon>Eukaryota</taxon>
        <taxon>Fungi</taxon>
        <taxon>Fungi incertae sedis</taxon>
        <taxon>Mucoromycota</taxon>
        <taxon>Glomeromycotina</taxon>
        <taxon>Glomeromycetes</taxon>
        <taxon>Glomerales</taxon>
        <taxon>Glomeraceae</taxon>
        <taxon>Glomus</taxon>
    </lineage>
</organism>